<dbReference type="PANTHER" id="PTHR35024">
    <property type="entry name" value="HYPOTHETICAL CYTOSOLIC PROTEIN"/>
    <property type="match status" value="1"/>
</dbReference>
<evidence type="ECO:0000313" key="2">
    <source>
        <dbReference type="EMBL" id="KDR96027.1"/>
    </source>
</evidence>
<sequence>MIKDMDIKKGYKKIIKKDEITIISRGCSIKGDVQGDCDIKIAGTVIGNVITTGEVIIEEGSLVRGNIDAPNVHVKGEVYGDINVSEGIILDFKSRVEGSMAYKTLSVEKGAFFRGTCSVLQVGEEAVVSAEEDAESV</sequence>
<proteinExistence type="inferred from homology"/>
<dbReference type="STRING" id="1121324.CLIT_5c00380"/>
<evidence type="ECO:0000313" key="3">
    <source>
        <dbReference type="Proteomes" id="UP000027946"/>
    </source>
</evidence>
<comment type="similarity">
    <text evidence="1">Belongs to the bactofilin family.</text>
</comment>
<protein>
    <recommendedName>
        <fullName evidence="4">Polymer-forming cytoskeletal protein</fullName>
    </recommendedName>
</protein>
<dbReference type="Pfam" id="PF04519">
    <property type="entry name" value="Bactofilin"/>
    <property type="match status" value="1"/>
</dbReference>
<comment type="caution">
    <text evidence="2">The sequence shown here is derived from an EMBL/GenBank/DDBJ whole genome shotgun (WGS) entry which is preliminary data.</text>
</comment>
<accession>A0A069RPC3</accession>
<dbReference type="PANTHER" id="PTHR35024:SF4">
    <property type="entry name" value="POLYMER-FORMING CYTOSKELETAL PROTEIN"/>
    <property type="match status" value="1"/>
</dbReference>
<gene>
    <name evidence="2" type="ORF">CLIT_5c00380</name>
</gene>
<evidence type="ECO:0008006" key="4">
    <source>
        <dbReference type="Google" id="ProtNLM"/>
    </source>
</evidence>
<dbReference type="RefSeq" id="WP_038262520.1">
    <property type="nucleotide sequence ID" value="NZ_FSRH01000007.1"/>
</dbReference>
<dbReference type="EMBL" id="JJMM01000005">
    <property type="protein sequence ID" value="KDR96027.1"/>
    <property type="molecule type" value="Genomic_DNA"/>
</dbReference>
<dbReference type="AlphaFoldDB" id="A0A069RPC3"/>
<dbReference type="OrthoDB" id="9802488at2"/>
<name>A0A069RPC3_PEPLI</name>
<evidence type="ECO:0000256" key="1">
    <source>
        <dbReference type="ARBA" id="ARBA00044755"/>
    </source>
</evidence>
<dbReference type="eggNOG" id="COG1664">
    <property type="taxonomic scope" value="Bacteria"/>
</dbReference>
<dbReference type="InterPro" id="IPR007607">
    <property type="entry name" value="BacA/B"/>
</dbReference>
<dbReference type="Proteomes" id="UP000027946">
    <property type="component" value="Unassembled WGS sequence"/>
</dbReference>
<keyword evidence="3" id="KW-1185">Reference proteome</keyword>
<reference evidence="2 3" key="1">
    <citation type="submission" date="2014-03" db="EMBL/GenBank/DDBJ databases">
        <title>Genome sequence of Clostridium litorale W6, DSM 5388.</title>
        <authorList>
            <person name="Poehlein A."/>
            <person name="Jagirdar A."/>
            <person name="Khonsari B."/>
            <person name="Chibani C.M."/>
            <person name="Gutierrez Gutierrez D.A."/>
            <person name="Davydova E."/>
            <person name="Alghaithi H.S."/>
            <person name="Nair K.P."/>
            <person name="Dhamotharan K."/>
            <person name="Chandran L."/>
            <person name="G W."/>
            <person name="Daniel R."/>
        </authorList>
    </citation>
    <scope>NUCLEOTIDE SEQUENCE [LARGE SCALE GENOMIC DNA]</scope>
    <source>
        <strain evidence="2 3">W6</strain>
    </source>
</reference>
<organism evidence="2 3">
    <name type="scientific">Peptoclostridium litorale DSM 5388</name>
    <dbReference type="NCBI Taxonomy" id="1121324"/>
    <lineage>
        <taxon>Bacteria</taxon>
        <taxon>Bacillati</taxon>
        <taxon>Bacillota</taxon>
        <taxon>Clostridia</taxon>
        <taxon>Peptostreptococcales</taxon>
        <taxon>Peptoclostridiaceae</taxon>
        <taxon>Peptoclostridium</taxon>
    </lineage>
</organism>